<dbReference type="SUPFAM" id="SSF74924">
    <property type="entry name" value="Cap-Gly domain"/>
    <property type="match status" value="1"/>
</dbReference>
<accession>A0A3B4AD82</accession>
<dbReference type="GO" id="GO:0005634">
    <property type="term" value="C:nucleus"/>
    <property type="evidence" value="ECO:0007669"/>
    <property type="project" value="TreeGrafter"/>
</dbReference>
<evidence type="ECO:0000259" key="9">
    <source>
        <dbReference type="PROSITE" id="PS50245"/>
    </source>
</evidence>
<keyword evidence="7" id="KW-0143">Chaperone</keyword>
<evidence type="ECO:0000256" key="6">
    <source>
        <dbReference type="ARBA" id="ARBA00022737"/>
    </source>
</evidence>
<keyword evidence="5" id="KW-0433">Leucine-rich repeat</keyword>
<dbReference type="AlphaFoldDB" id="A0A3B4AD82"/>
<evidence type="ECO:0000313" key="10">
    <source>
        <dbReference type="Ensembl" id="ENSPMGP00000015013.1"/>
    </source>
</evidence>
<comment type="subcellular location">
    <subcellularLocation>
        <location evidence="1">Cytoplasm</location>
    </subcellularLocation>
</comment>
<dbReference type="InterPro" id="IPR001611">
    <property type="entry name" value="Leu-rich_rpt"/>
</dbReference>
<dbReference type="SMART" id="SM01052">
    <property type="entry name" value="CAP_GLY"/>
    <property type="match status" value="1"/>
</dbReference>
<keyword evidence="4" id="KW-0963">Cytoplasm</keyword>
<dbReference type="Proteomes" id="UP000261520">
    <property type="component" value="Unplaced"/>
</dbReference>
<dbReference type="PANTHER" id="PTHR18916">
    <property type="entry name" value="DYNACTIN 1-RELATED MICROTUBULE-BINDING"/>
    <property type="match status" value="1"/>
</dbReference>
<keyword evidence="11" id="KW-1185">Reference proteome</keyword>
<dbReference type="GO" id="GO:0005938">
    <property type="term" value="C:cell cortex"/>
    <property type="evidence" value="ECO:0007669"/>
    <property type="project" value="TreeGrafter"/>
</dbReference>
<evidence type="ECO:0000256" key="1">
    <source>
        <dbReference type="ARBA" id="ARBA00004496"/>
    </source>
</evidence>
<dbReference type="PROSITE" id="PS51450">
    <property type="entry name" value="LRR"/>
    <property type="match status" value="1"/>
</dbReference>
<dbReference type="PROSITE" id="PS00845">
    <property type="entry name" value="CAP_GLY_1"/>
    <property type="match status" value="1"/>
</dbReference>
<dbReference type="Gene3D" id="2.30.30.190">
    <property type="entry name" value="CAP Gly-rich-like domain"/>
    <property type="match status" value="1"/>
</dbReference>
<protein>
    <recommendedName>
        <fullName evidence="3">Tubulin-specific chaperone E</fullName>
    </recommendedName>
    <alternativeName>
        <fullName evidence="8">Tubulin-folding cofactor E</fullName>
    </alternativeName>
</protein>
<name>A0A3B4AD82_9GOBI</name>
<dbReference type="SUPFAM" id="SSF52058">
    <property type="entry name" value="L domain-like"/>
    <property type="match status" value="1"/>
</dbReference>
<evidence type="ECO:0000256" key="5">
    <source>
        <dbReference type="ARBA" id="ARBA00022614"/>
    </source>
</evidence>
<proteinExistence type="inferred from homology"/>
<keyword evidence="6" id="KW-0677">Repeat</keyword>
<dbReference type="PANTHER" id="PTHR18916:SF85">
    <property type="entry name" value="TUBULIN-FOLDING COFACTOR B"/>
    <property type="match status" value="1"/>
</dbReference>
<dbReference type="InterPro" id="IPR000938">
    <property type="entry name" value="CAP-Gly_domain"/>
</dbReference>
<dbReference type="FunFam" id="2.30.30.190:FF:000008">
    <property type="entry name" value="Tubulin-specific chaperone E"/>
    <property type="match status" value="1"/>
</dbReference>
<evidence type="ECO:0000256" key="4">
    <source>
        <dbReference type="ARBA" id="ARBA00022490"/>
    </source>
</evidence>
<dbReference type="Pfam" id="PF01302">
    <property type="entry name" value="CAP_GLY"/>
    <property type="match status" value="1"/>
</dbReference>
<evidence type="ECO:0000256" key="3">
    <source>
        <dbReference type="ARBA" id="ARBA00015004"/>
    </source>
</evidence>
<dbReference type="InterPro" id="IPR036859">
    <property type="entry name" value="CAP-Gly_dom_sf"/>
</dbReference>
<dbReference type="GO" id="GO:0035371">
    <property type="term" value="C:microtubule plus-end"/>
    <property type="evidence" value="ECO:0007669"/>
    <property type="project" value="TreeGrafter"/>
</dbReference>
<dbReference type="GO" id="GO:0051010">
    <property type="term" value="F:microtubule plus-end binding"/>
    <property type="evidence" value="ECO:0007669"/>
    <property type="project" value="TreeGrafter"/>
</dbReference>
<evidence type="ECO:0000313" key="11">
    <source>
        <dbReference type="Proteomes" id="UP000261520"/>
    </source>
</evidence>
<dbReference type="GO" id="GO:0031122">
    <property type="term" value="P:cytoplasmic microtubule organization"/>
    <property type="evidence" value="ECO:0007669"/>
    <property type="project" value="TreeGrafter"/>
</dbReference>
<dbReference type="PROSITE" id="PS50245">
    <property type="entry name" value="CAP_GLY_2"/>
    <property type="match status" value="1"/>
</dbReference>
<evidence type="ECO:0000256" key="2">
    <source>
        <dbReference type="ARBA" id="ARBA00006286"/>
    </source>
</evidence>
<dbReference type="InterPro" id="IPR032675">
    <property type="entry name" value="LRR_dom_sf"/>
</dbReference>
<evidence type="ECO:0000256" key="7">
    <source>
        <dbReference type="ARBA" id="ARBA00023186"/>
    </source>
</evidence>
<dbReference type="Ensembl" id="ENSPMGT00000016002.1">
    <property type="protein sequence ID" value="ENSPMGP00000015013.1"/>
    <property type="gene ID" value="ENSPMGG00000012295.1"/>
</dbReference>
<feature type="domain" description="CAP-Gly" evidence="9">
    <location>
        <begin position="31"/>
        <end position="75"/>
    </location>
</feature>
<reference evidence="10" key="2">
    <citation type="submission" date="2025-09" db="UniProtKB">
        <authorList>
            <consortium name="Ensembl"/>
        </authorList>
    </citation>
    <scope>IDENTIFICATION</scope>
</reference>
<reference evidence="10" key="1">
    <citation type="submission" date="2025-08" db="UniProtKB">
        <authorList>
            <consortium name="Ensembl"/>
        </authorList>
    </citation>
    <scope>IDENTIFICATION</scope>
</reference>
<evidence type="ECO:0000256" key="8">
    <source>
        <dbReference type="ARBA" id="ARBA00030180"/>
    </source>
</evidence>
<comment type="similarity">
    <text evidence="2">Belongs to the TBCE family.</text>
</comment>
<organism evidence="10 11">
    <name type="scientific">Periophthalmus magnuspinnatus</name>
    <dbReference type="NCBI Taxonomy" id="409849"/>
    <lineage>
        <taxon>Eukaryota</taxon>
        <taxon>Metazoa</taxon>
        <taxon>Chordata</taxon>
        <taxon>Craniata</taxon>
        <taxon>Vertebrata</taxon>
        <taxon>Euteleostomi</taxon>
        <taxon>Actinopterygii</taxon>
        <taxon>Neopterygii</taxon>
        <taxon>Teleostei</taxon>
        <taxon>Neoteleostei</taxon>
        <taxon>Acanthomorphata</taxon>
        <taxon>Gobiaria</taxon>
        <taxon>Gobiiformes</taxon>
        <taxon>Gobioidei</taxon>
        <taxon>Gobiidae</taxon>
        <taxon>Oxudercinae</taxon>
        <taxon>Periophthalmus</taxon>
    </lineage>
</organism>
<dbReference type="Gene3D" id="3.80.10.10">
    <property type="entry name" value="Ribonuclease Inhibitor"/>
    <property type="match status" value="1"/>
</dbReference>
<sequence>MAVDPEPLLPEDAVGRRVSCGGDRATVRYVGPVPPTKGVWLGVEWDNPERGKHDGVHEGVQYFTCSCPGSGSFVRPSKVSFGVDFLRSLIGRWDDVAAITVQLEALQGLELRLNRLQMPSDPPRLSKAFLHLTVLNLSECALSWTQVSLTHFLSGSQFSLDLTLKSLSLSQNPLDQLSILSLSSLPRLEQLNLSKTQLSSIQFSDAGPGNIRPQTTECPSQSPDLNLIENVSMCLPQWRVVNELSKLRSLVQLSCKRNHLKAPDGNHRTTSQLLIRYNSVM</sequence>